<sequence length="452" mass="51311">MIQVSPSIHNLSYLRKSLNSDDIGRQIYQMISRLYPICRSITGNGVRETLKIIQEHIPLEIAEIPTGTEVFDWTIPKEWNIKDGYIKNSKGERIVDFQKCNLHVVNYSVPVHKTVTLSELKAHLHTLPEYPDRIPYRTSYYKETWGFCLSHAQLLSLADEEYEVCIDSSLETGYLTYGEYYLPGETREEILISCHTCHPSLCNDNLSGISLATLLAKHLGQIQQRRYSYRFLFIPGTIGSVTWLALNEQNVNKIAHGLVVTGVGDAGKYTYKRSRRGDTQIDRAAIHVMQHSGSEYQVIDFFPYGYDERQYCSPGFNLAVGCFMRSSHGQYSEYHTSADNLSFVQPEYLGDSFAKFLSILHLLENNRTYLNQNPKCEPRLGKRGLYRAVGGHAEEQVNELALLWVLNLSDGEYSLLDIAERSQLSFDVIKQAADALAGCELLKAKPEPAMKA</sequence>
<feature type="binding site" evidence="1">
    <location>
        <position position="198"/>
    </location>
    <ligand>
        <name>Zn(2+)</name>
        <dbReference type="ChEBI" id="CHEBI:29105"/>
    </ligand>
</feature>
<protein>
    <submittedName>
        <fullName evidence="5">DUF4910 domain-containing protein</fullName>
    </submittedName>
</protein>
<gene>
    <name evidence="5" type="ORF">QH73_0001230</name>
</gene>
<dbReference type="Pfam" id="PF16221">
    <property type="entry name" value="HTH_47"/>
    <property type="match status" value="1"/>
</dbReference>
<dbReference type="Gene3D" id="3.50.30.90">
    <property type="match status" value="1"/>
</dbReference>
<feature type="binding site" evidence="1">
    <location>
        <position position="204"/>
    </location>
    <ligand>
        <name>Zn(2+)</name>
        <dbReference type="ChEBI" id="CHEBI:29105"/>
    </ligand>
</feature>
<evidence type="ECO:0000313" key="6">
    <source>
        <dbReference type="Proteomes" id="UP000031532"/>
    </source>
</evidence>
<keyword evidence="6" id="KW-1185">Reference proteome</keyword>
<dbReference type="InterPro" id="IPR036388">
    <property type="entry name" value="WH-like_DNA-bd_sf"/>
</dbReference>
<comment type="caution">
    <text evidence="5">The sequence shown here is derived from an EMBL/GenBank/DDBJ whole genome shotgun (WGS) entry which is preliminary data.</text>
</comment>
<dbReference type="InterPro" id="IPR032622">
    <property type="entry name" value="UCP01524_HTH"/>
</dbReference>
<comment type="cofactor">
    <cofactor evidence="1">
        <name>Zn(2+)</name>
        <dbReference type="ChEBI" id="CHEBI:29105"/>
    </cofactor>
    <text evidence="1">Binds 1 zinc ion per subunit.</text>
</comment>
<dbReference type="SUPFAM" id="SSF53187">
    <property type="entry name" value="Zn-dependent exopeptidases"/>
    <property type="match status" value="1"/>
</dbReference>
<reference evidence="5 6" key="1">
    <citation type="journal article" date="2015" name="Genome Announc.">
        <title>Draft Genome Sequence of the Terrestrial Cyanobacterium Scytonema millei VB511283, Isolated from Eastern India.</title>
        <authorList>
            <person name="Sen D."/>
            <person name="Chandrababunaidu M.M."/>
            <person name="Singh D."/>
            <person name="Sanghi N."/>
            <person name="Ghorai A."/>
            <person name="Mishra G.P."/>
            <person name="Madduluri M."/>
            <person name="Adhikary S.P."/>
            <person name="Tripathy S."/>
        </authorList>
    </citation>
    <scope>NUCLEOTIDE SEQUENCE [LARGE SCALE GENOMIC DNA]</scope>
    <source>
        <strain evidence="5 6">VB511283</strain>
    </source>
</reference>
<evidence type="ECO:0000259" key="2">
    <source>
        <dbReference type="Pfam" id="PF09940"/>
    </source>
</evidence>
<dbReference type="InterPro" id="IPR032589">
    <property type="entry name" value="DUF4910"/>
</dbReference>
<dbReference type="OrthoDB" id="9765654at2"/>
<dbReference type="Gene3D" id="3.40.630.10">
    <property type="entry name" value="Zn peptidases"/>
    <property type="match status" value="1"/>
</dbReference>
<dbReference type="InterPro" id="IPR032610">
    <property type="entry name" value="DUF2172"/>
</dbReference>
<dbReference type="InterPro" id="IPR012353">
    <property type="entry name" value="UCP015244"/>
</dbReference>
<feature type="domain" description="DUF2172" evidence="2">
    <location>
        <begin position="78"/>
        <end position="169"/>
    </location>
</feature>
<dbReference type="Proteomes" id="UP000031532">
    <property type="component" value="Unassembled WGS sequence"/>
</dbReference>
<organism evidence="5 6">
    <name type="scientific">Scytonema millei VB511283</name>
    <dbReference type="NCBI Taxonomy" id="1245923"/>
    <lineage>
        <taxon>Bacteria</taxon>
        <taxon>Bacillati</taxon>
        <taxon>Cyanobacteriota</taxon>
        <taxon>Cyanophyceae</taxon>
        <taxon>Nostocales</taxon>
        <taxon>Scytonemataceae</taxon>
        <taxon>Scytonema</taxon>
    </lineage>
</organism>
<evidence type="ECO:0000259" key="4">
    <source>
        <dbReference type="Pfam" id="PF16254"/>
    </source>
</evidence>
<dbReference type="Gene3D" id="1.10.10.10">
    <property type="entry name" value="Winged helix-like DNA-binding domain superfamily/Winged helix DNA-binding domain"/>
    <property type="match status" value="1"/>
</dbReference>
<evidence type="ECO:0000256" key="1">
    <source>
        <dbReference type="PIRSR" id="PIRSR015244-50"/>
    </source>
</evidence>
<keyword evidence="1" id="KW-0862">Zinc</keyword>
<dbReference type="EMBL" id="JTJC03000001">
    <property type="protein sequence ID" value="NHC33300.1"/>
    <property type="molecule type" value="Genomic_DNA"/>
</dbReference>
<dbReference type="AlphaFoldDB" id="A0A9X5I2Q0"/>
<evidence type="ECO:0000313" key="5">
    <source>
        <dbReference type="EMBL" id="NHC33300.1"/>
    </source>
</evidence>
<dbReference type="RefSeq" id="WP_039714920.1">
    <property type="nucleotide sequence ID" value="NZ_JTJC03000001.1"/>
</dbReference>
<feature type="binding site" evidence="1">
    <location>
        <position position="335"/>
    </location>
    <ligand>
        <name>Zn(2+)</name>
        <dbReference type="ChEBI" id="CHEBI:29105"/>
    </ligand>
</feature>
<dbReference type="PIRSF" id="PIRSF015244">
    <property type="entry name" value="UCP015244"/>
    <property type="match status" value="1"/>
</dbReference>
<feature type="domain" description="UCP01524 winged helix-turn-helix" evidence="3">
    <location>
        <begin position="367"/>
        <end position="443"/>
    </location>
</feature>
<dbReference type="Pfam" id="PF09940">
    <property type="entry name" value="DUF2172"/>
    <property type="match status" value="1"/>
</dbReference>
<keyword evidence="1" id="KW-0479">Metal-binding</keyword>
<name>A0A9X5I2Q0_9CYAN</name>
<dbReference type="GO" id="GO:0046872">
    <property type="term" value="F:metal ion binding"/>
    <property type="evidence" value="ECO:0007669"/>
    <property type="project" value="UniProtKB-KW"/>
</dbReference>
<evidence type="ECO:0000259" key="3">
    <source>
        <dbReference type="Pfam" id="PF16221"/>
    </source>
</evidence>
<accession>A0A9X5I2Q0</accession>
<proteinExistence type="predicted"/>
<feature type="domain" description="DUF4910" evidence="4">
    <location>
        <begin position="28"/>
        <end position="366"/>
    </location>
</feature>
<dbReference type="Pfam" id="PF16254">
    <property type="entry name" value="DUF4910"/>
    <property type="match status" value="1"/>
</dbReference>